<feature type="compositionally biased region" description="Low complexity" evidence="1">
    <location>
        <begin position="291"/>
        <end position="322"/>
    </location>
</feature>
<feature type="region of interest" description="Disordered" evidence="1">
    <location>
        <begin position="1"/>
        <end position="20"/>
    </location>
</feature>
<dbReference type="EMBL" id="JAQQWI010000006">
    <property type="protein sequence ID" value="KAK8033678.1"/>
    <property type="molecule type" value="Genomic_DNA"/>
</dbReference>
<dbReference type="PANTHER" id="PTHR46310:SF7">
    <property type="entry name" value="AMIDASE 1"/>
    <property type="match status" value="1"/>
</dbReference>
<dbReference type="Proteomes" id="UP001396898">
    <property type="component" value="Unassembled WGS sequence"/>
</dbReference>
<dbReference type="Pfam" id="PF01425">
    <property type="entry name" value="Amidase"/>
    <property type="match status" value="2"/>
</dbReference>
<feature type="domain" description="Amidase" evidence="2">
    <location>
        <begin position="203"/>
        <end position="279"/>
    </location>
</feature>
<comment type="caution">
    <text evidence="3">The sequence shown here is derived from an EMBL/GenBank/DDBJ whole genome shotgun (WGS) entry which is preliminary data.</text>
</comment>
<feature type="compositionally biased region" description="Basic residues" evidence="1">
    <location>
        <begin position="1"/>
        <end position="14"/>
    </location>
</feature>
<accession>A0ABR1SJI5</accession>
<evidence type="ECO:0000259" key="2">
    <source>
        <dbReference type="Pfam" id="PF01425"/>
    </source>
</evidence>
<dbReference type="InterPro" id="IPR036928">
    <property type="entry name" value="AS_sf"/>
</dbReference>
<dbReference type="InterPro" id="IPR023631">
    <property type="entry name" value="Amidase_dom"/>
</dbReference>
<sequence>MDKTHATAKGKMGRNLHGPPPSSALTIINIDGKKYLLQLDAQVLSVGPLTVRNGRQYIPATSFGDLVKDAKDPKEVARMFKEDDVWSEEFLSLIIYTPEDAGRIDAFLAAIPAETTASRRTLNVANGQATPLAPGPYVFDCLSGNLYRPYRLFEDTSNAFVRGALPIGGMAIGMGYSSNMYQCLEVSDMISIPSKLYHLGEDRSATKKPLAGLRFGVKDSIDIAGLHTSNGSKDYRETYPPRTETAPCVARLIEAGAVMVGKLRCGQWCDGQDPVDSRLRSTREAMGSRSPRAPAPAQHLAAPATPGSTSPSAPTQAAPSATPAAVNGVYGVRPSTGRIQGDMMLVCSPLLDTPGVLARSAAVAEKVTKVMLSSDPSPPQAHHQSRRRRFKLLYAVEPNLFNTTPKFFSAGGTGPEAPTAAGQVMEAFVSRLEAYLNCQRKELNLYDLWDLSTRYTDDLVTATEGIYENLVYGHLARTAVARFVADYRARRDHDSNAQPFIEATTRKRLEYGQQVSDSEMRDSERCLKAVGDWINGVVLPGPRRSTSTTTTTAGNIVTFGEPLDKQKMGEEKEEEEEDAIPLLLYPQSWAQPSYRDDPSTRARLGPDGEPLLFWTGFSAYSLAYSSGCPDIAVPLGEVPFASRITGEDSDSGSDCTSSSTKLPVAISIMAPRGMDEVLLGLLRELEEVGVLREVQCGSRMFGD</sequence>
<dbReference type="SUPFAM" id="SSF75304">
    <property type="entry name" value="Amidase signature (AS) enzymes"/>
    <property type="match status" value="1"/>
</dbReference>
<evidence type="ECO:0000313" key="4">
    <source>
        <dbReference type="Proteomes" id="UP001396898"/>
    </source>
</evidence>
<feature type="domain" description="Amidase" evidence="2">
    <location>
        <begin position="322"/>
        <end position="382"/>
    </location>
</feature>
<evidence type="ECO:0000313" key="3">
    <source>
        <dbReference type="EMBL" id="KAK8033678.1"/>
    </source>
</evidence>
<organism evidence="3 4">
    <name type="scientific">Apiospora marii</name>
    <dbReference type="NCBI Taxonomy" id="335849"/>
    <lineage>
        <taxon>Eukaryota</taxon>
        <taxon>Fungi</taxon>
        <taxon>Dikarya</taxon>
        <taxon>Ascomycota</taxon>
        <taxon>Pezizomycotina</taxon>
        <taxon>Sordariomycetes</taxon>
        <taxon>Xylariomycetidae</taxon>
        <taxon>Amphisphaeriales</taxon>
        <taxon>Apiosporaceae</taxon>
        <taxon>Apiospora</taxon>
    </lineage>
</organism>
<evidence type="ECO:0000256" key="1">
    <source>
        <dbReference type="SAM" id="MobiDB-lite"/>
    </source>
</evidence>
<reference evidence="3 4" key="1">
    <citation type="submission" date="2023-01" db="EMBL/GenBank/DDBJ databases">
        <title>Analysis of 21 Apiospora genomes using comparative genomics revels a genus with tremendous synthesis potential of carbohydrate active enzymes and secondary metabolites.</title>
        <authorList>
            <person name="Sorensen T."/>
        </authorList>
    </citation>
    <scope>NUCLEOTIDE SEQUENCE [LARGE SCALE GENOMIC DNA]</scope>
    <source>
        <strain evidence="3 4">CBS 20057</strain>
    </source>
</reference>
<proteinExistence type="predicted"/>
<feature type="region of interest" description="Disordered" evidence="1">
    <location>
        <begin position="273"/>
        <end position="322"/>
    </location>
</feature>
<gene>
    <name evidence="3" type="ORF">PG991_003076</name>
</gene>
<name>A0ABR1SJI5_9PEZI</name>
<dbReference type="Gene3D" id="3.90.1300.10">
    <property type="entry name" value="Amidase signature (AS) domain"/>
    <property type="match status" value="1"/>
</dbReference>
<protein>
    <recommendedName>
        <fullName evidence="2">Amidase domain-containing protein</fullName>
    </recommendedName>
</protein>
<keyword evidence="4" id="KW-1185">Reference proteome</keyword>
<dbReference type="PANTHER" id="PTHR46310">
    <property type="entry name" value="AMIDASE 1"/>
    <property type="match status" value="1"/>
</dbReference>